<evidence type="ECO:0000313" key="1">
    <source>
        <dbReference type="EMBL" id="EMR06226.1"/>
    </source>
</evidence>
<dbReference type="AlphaFoldDB" id="M7NGB9"/>
<dbReference type="STRING" id="1235279.C772_01871"/>
<comment type="caution">
    <text evidence="1">The sequence shown here is derived from an EMBL/GenBank/DDBJ whole genome shotgun (WGS) entry which is preliminary data.</text>
</comment>
<proteinExistence type="predicted"/>
<evidence type="ECO:0000313" key="2">
    <source>
        <dbReference type="Proteomes" id="UP000011919"/>
    </source>
</evidence>
<reference evidence="1 2" key="1">
    <citation type="journal article" date="2013" name="Genome Announc.">
        <title>Draft Genome Sequence of Bhargavaea cecembensis Strain DSE10T, Isolated from a Deep-Sea Sediment Sample Collected at a Depth of 5,904 m from the Chagos-Laccadive Ridge System in the Indian Ocean.</title>
        <authorList>
            <person name="Shivaji S."/>
            <person name="Ara S."/>
            <person name="Begum Z."/>
            <person name="Ruth M."/>
            <person name="Singh A."/>
            <person name="Kumar Pinnaka A."/>
        </authorList>
    </citation>
    <scope>NUCLEOTIDE SEQUENCE [LARGE SCALE GENOMIC DNA]</scope>
    <source>
        <strain evidence="1 2">DSE10</strain>
    </source>
</reference>
<keyword evidence="2" id="KW-1185">Reference proteome</keyword>
<protein>
    <submittedName>
        <fullName evidence="1">Putative Fe-S protein</fullName>
    </submittedName>
</protein>
<dbReference type="EMBL" id="AOFT01000008">
    <property type="protein sequence ID" value="EMR06226.1"/>
    <property type="molecule type" value="Genomic_DNA"/>
</dbReference>
<gene>
    <name evidence="1" type="ORF">C772_01871</name>
</gene>
<dbReference type="eggNOG" id="COG4114">
    <property type="taxonomic scope" value="Bacteria"/>
</dbReference>
<dbReference type="Proteomes" id="UP000011919">
    <property type="component" value="Unassembled WGS sequence"/>
</dbReference>
<name>M7NGB9_9BACL</name>
<organism evidence="1 2">
    <name type="scientific">Bhargavaea cecembensis DSE10</name>
    <dbReference type="NCBI Taxonomy" id="1235279"/>
    <lineage>
        <taxon>Bacteria</taxon>
        <taxon>Bacillati</taxon>
        <taxon>Bacillota</taxon>
        <taxon>Bacilli</taxon>
        <taxon>Bacillales</taxon>
        <taxon>Caryophanaceae</taxon>
        <taxon>Bhargavaea</taxon>
    </lineage>
</organism>
<accession>M7NGB9</accession>
<sequence>MADAFRNPGPVRYTSGMMNLTYEMTRQLNSYSIYIGEPAHPLFTLKTLKSDPESALRLVRAVSGADNPAVAASYFTRRIGMFTAMQLYALTVYEEVWNGPDDALQFGAAEEYGKLSVSTFLSGGDYVMADEADRTEIVRDLLRNYVKEVSDALRQVSAVPSLTHWENLFGFLLYHLHVLLSDPGTAEEAESVMEILKDARTWEGLAKEPLFAKYLRGSHPSLLLNTTVRTTCCHSKDVPGLMQCGYCPLKR</sequence>